<keyword evidence="7" id="KW-0051">Antiviral defense</keyword>
<evidence type="ECO:0000256" key="4">
    <source>
        <dbReference type="ARBA" id="ARBA00022723"/>
    </source>
</evidence>
<accession>A0A561PWG5</accession>
<dbReference type="OrthoDB" id="9780724at2"/>
<comment type="catalytic activity">
    <reaction evidence="9">
        <text>DNA(n) + a 2'-deoxyribonucleoside 5'-triphosphate = DNA(n+1) + diphosphate</text>
        <dbReference type="Rhea" id="RHEA:22508"/>
        <dbReference type="Rhea" id="RHEA-COMP:17339"/>
        <dbReference type="Rhea" id="RHEA-COMP:17340"/>
        <dbReference type="ChEBI" id="CHEBI:33019"/>
        <dbReference type="ChEBI" id="CHEBI:61560"/>
        <dbReference type="ChEBI" id="CHEBI:173112"/>
        <dbReference type="EC" id="2.7.7.49"/>
    </reaction>
</comment>
<evidence type="ECO:0000256" key="5">
    <source>
        <dbReference type="ARBA" id="ARBA00022842"/>
    </source>
</evidence>
<feature type="domain" description="Reverse transcriptase" evidence="12">
    <location>
        <begin position="162"/>
        <end position="394"/>
    </location>
</feature>
<evidence type="ECO:0000256" key="8">
    <source>
        <dbReference type="ARBA" id="ARBA00034120"/>
    </source>
</evidence>
<dbReference type="PRINTS" id="PR00866">
    <property type="entry name" value="RNADNAPOLMS"/>
</dbReference>
<dbReference type="PANTHER" id="PTHR34047:SF7">
    <property type="entry name" value="RNA-DIRECTED DNA POLYMERASE"/>
    <property type="match status" value="1"/>
</dbReference>
<keyword evidence="2" id="KW-0808">Transferase</keyword>
<dbReference type="EC" id="2.7.7.49" evidence="1"/>
<comment type="similarity">
    <text evidence="8">Belongs to the bacterial reverse transcriptase family.</text>
</comment>
<evidence type="ECO:0000256" key="11">
    <source>
        <dbReference type="SAM" id="MobiDB-lite"/>
    </source>
</evidence>
<keyword evidence="5" id="KW-0460">Magnesium</keyword>
<dbReference type="EMBL" id="VIWO01000002">
    <property type="protein sequence ID" value="TWF42461.1"/>
    <property type="molecule type" value="Genomic_DNA"/>
</dbReference>
<dbReference type="SUPFAM" id="SSF56672">
    <property type="entry name" value="DNA/RNA polymerases"/>
    <property type="match status" value="1"/>
</dbReference>
<evidence type="ECO:0000256" key="9">
    <source>
        <dbReference type="ARBA" id="ARBA00048173"/>
    </source>
</evidence>
<organism evidence="13 14">
    <name type="scientific">Chitinophaga polysaccharea</name>
    <dbReference type="NCBI Taxonomy" id="1293035"/>
    <lineage>
        <taxon>Bacteria</taxon>
        <taxon>Pseudomonadati</taxon>
        <taxon>Bacteroidota</taxon>
        <taxon>Chitinophagia</taxon>
        <taxon>Chitinophagales</taxon>
        <taxon>Chitinophagaceae</taxon>
        <taxon>Chitinophaga</taxon>
    </lineage>
</organism>
<dbReference type="CDD" id="cd03487">
    <property type="entry name" value="RT_Bac_retron_II"/>
    <property type="match status" value="1"/>
</dbReference>
<evidence type="ECO:0000256" key="1">
    <source>
        <dbReference type="ARBA" id="ARBA00012493"/>
    </source>
</evidence>
<dbReference type="InterPro" id="IPR000123">
    <property type="entry name" value="Reverse_transcriptase_msDNA"/>
</dbReference>
<sequence>MAESLTRQQLYDRIRASSKEEFILEEMIRLGFWARNTAQPSPSETLIRREGELRRELNDLLAEKQRYQNKVKMLADMRKDRMAKSKLKIAETKKRREEERKARAEAWAVAKDQQILYLGEEVSAGLNKVNPDTAQLAKFNLPVFADATALANAMGITLGKLRYLAFNRKVGHHTHYQRFQVPKKSGGTRVISAPMPQLKAAQHWILEHILYKVSHSNAAHGFVPGKSIVTNAAPHVGQDIVINIDLRDFFPSIAYKRVKGLFCKLGYAEQVATILALICTEPEVDEVLLDGRKYYVAKTARHLPQGAPTSPALTNLICFKLDRRFAGLAEKYGYAYTRYADDMTFSAKGAAADKAGQLLRAVKMFVKEEGFTIHPDKLQVMRKGDRHTVTGIVVNEKLSIDRTTLRKFRALLHNIEKTGLSGKRWGKGKNIISSIEGYANFVYMVKPEWGARLKEKLAALLQRPDIKAEAHAIWTGNSSQPVTTEAISASSHPAGYTSSDTTTPAATTDSSTTIPGRITPPEPPAATDKPWWDVV</sequence>
<evidence type="ECO:0000256" key="3">
    <source>
        <dbReference type="ARBA" id="ARBA00022695"/>
    </source>
</evidence>
<dbReference type="RefSeq" id="WP_145666062.1">
    <property type="nucleotide sequence ID" value="NZ_VIWO01000002.1"/>
</dbReference>
<evidence type="ECO:0000313" key="14">
    <source>
        <dbReference type="Proteomes" id="UP000320811"/>
    </source>
</evidence>
<evidence type="ECO:0000256" key="2">
    <source>
        <dbReference type="ARBA" id="ARBA00022679"/>
    </source>
</evidence>
<dbReference type="InterPro" id="IPR043502">
    <property type="entry name" value="DNA/RNA_pol_sf"/>
</dbReference>
<keyword evidence="6 13" id="KW-0695">RNA-directed DNA polymerase</keyword>
<dbReference type="AlphaFoldDB" id="A0A561PWG5"/>
<evidence type="ECO:0000256" key="7">
    <source>
        <dbReference type="ARBA" id="ARBA00023118"/>
    </source>
</evidence>
<feature type="region of interest" description="Disordered" evidence="11">
    <location>
        <begin position="484"/>
        <end position="535"/>
    </location>
</feature>
<evidence type="ECO:0000256" key="6">
    <source>
        <dbReference type="ARBA" id="ARBA00022918"/>
    </source>
</evidence>
<proteinExistence type="inferred from homology"/>
<keyword evidence="10" id="KW-0175">Coiled coil</keyword>
<dbReference type="PANTHER" id="PTHR34047">
    <property type="entry name" value="NUCLEAR INTRON MATURASE 1, MITOCHONDRIAL-RELATED"/>
    <property type="match status" value="1"/>
</dbReference>
<feature type="compositionally biased region" description="Low complexity" evidence="11">
    <location>
        <begin position="497"/>
        <end position="513"/>
    </location>
</feature>
<dbReference type="InterPro" id="IPR051083">
    <property type="entry name" value="GrpII_Intron_Splice-Mob/Def"/>
</dbReference>
<dbReference type="GO" id="GO:0003964">
    <property type="term" value="F:RNA-directed DNA polymerase activity"/>
    <property type="evidence" value="ECO:0007669"/>
    <property type="project" value="UniProtKB-KW"/>
</dbReference>
<keyword evidence="4" id="KW-0479">Metal-binding</keyword>
<dbReference type="Pfam" id="PF00078">
    <property type="entry name" value="RVT_1"/>
    <property type="match status" value="1"/>
</dbReference>
<dbReference type="GO" id="GO:0051607">
    <property type="term" value="P:defense response to virus"/>
    <property type="evidence" value="ECO:0007669"/>
    <property type="project" value="UniProtKB-KW"/>
</dbReference>
<evidence type="ECO:0000259" key="12">
    <source>
        <dbReference type="PROSITE" id="PS50878"/>
    </source>
</evidence>
<evidence type="ECO:0000313" key="13">
    <source>
        <dbReference type="EMBL" id="TWF42461.1"/>
    </source>
</evidence>
<evidence type="ECO:0000256" key="10">
    <source>
        <dbReference type="SAM" id="Coils"/>
    </source>
</evidence>
<dbReference type="GO" id="GO:0046872">
    <property type="term" value="F:metal ion binding"/>
    <property type="evidence" value="ECO:0007669"/>
    <property type="project" value="UniProtKB-KW"/>
</dbReference>
<keyword evidence="14" id="KW-1185">Reference proteome</keyword>
<dbReference type="InterPro" id="IPR000477">
    <property type="entry name" value="RT_dom"/>
</dbReference>
<comment type="caution">
    <text evidence="13">The sequence shown here is derived from an EMBL/GenBank/DDBJ whole genome shotgun (WGS) entry which is preliminary data.</text>
</comment>
<feature type="coiled-coil region" evidence="10">
    <location>
        <begin position="43"/>
        <end position="102"/>
    </location>
</feature>
<keyword evidence="3" id="KW-0548">Nucleotidyltransferase</keyword>
<gene>
    <name evidence="13" type="ORF">FHW36_102217</name>
</gene>
<name>A0A561PWG5_9BACT</name>
<reference evidence="13 14" key="1">
    <citation type="submission" date="2019-06" db="EMBL/GenBank/DDBJ databases">
        <title>Sorghum-associated microbial communities from plants grown in Nebraska, USA.</title>
        <authorList>
            <person name="Schachtman D."/>
        </authorList>
    </citation>
    <scope>NUCLEOTIDE SEQUENCE [LARGE SCALE GENOMIC DNA]</scope>
    <source>
        <strain evidence="13 14">1209</strain>
    </source>
</reference>
<dbReference type="Proteomes" id="UP000320811">
    <property type="component" value="Unassembled WGS sequence"/>
</dbReference>
<dbReference type="PROSITE" id="PS50878">
    <property type="entry name" value="RT_POL"/>
    <property type="match status" value="1"/>
</dbReference>
<dbReference type="GO" id="GO:0003723">
    <property type="term" value="F:RNA binding"/>
    <property type="evidence" value="ECO:0007669"/>
    <property type="project" value="InterPro"/>
</dbReference>
<protein>
    <recommendedName>
        <fullName evidence="1">RNA-directed DNA polymerase</fullName>
        <ecNumber evidence="1">2.7.7.49</ecNumber>
    </recommendedName>
</protein>